<evidence type="ECO:0000256" key="8">
    <source>
        <dbReference type="SAM" id="Phobius"/>
    </source>
</evidence>
<reference evidence="10" key="1">
    <citation type="journal article" date="2020" name="mSystems">
        <title>Genome- and Community-Level Interaction Insights into Carbon Utilization and Element Cycling Functions of Hydrothermarchaeota in Hydrothermal Sediment.</title>
        <authorList>
            <person name="Zhou Z."/>
            <person name="Liu Y."/>
            <person name="Xu W."/>
            <person name="Pan J."/>
            <person name="Luo Z.H."/>
            <person name="Li M."/>
        </authorList>
    </citation>
    <scope>NUCLEOTIDE SEQUENCE [LARGE SCALE GENOMIC DNA]</scope>
    <source>
        <strain evidence="10">SpSt-243</strain>
    </source>
</reference>
<evidence type="ECO:0000256" key="4">
    <source>
        <dbReference type="ARBA" id="ARBA00022679"/>
    </source>
</evidence>
<keyword evidence="2" id="KW-1003">Cell membrane</keyword>
<feature type="transmembrane region" description="Helical" evidence="8">
    <location>
        <begin position="101"/>
        <end position="119"/>
    </location>
</feature>
<evidence type="ECO:0000256" key="6">
    <source>
        <dbReference type="ARBA" id="ARBA00022989"/>
    </source>
</evidence>
<keyword evidence="4" id="KW-0808">Transferase</keyword>
<evidence type="ECO:0000313" key="10">
    <source>
        <dbReference type="EMBL" id="HEB42617.1"/>
    </source>
</evidence>
<dbReference type="EMBL" id="DSKI01000147">
    <property type="protein sequence ID" value="HEB42617.1"/>
    <property type="molecule type" value="Genomic_DNA"/>
</dbReference>
<feature type="transmembrane region" description="Helical" evidence="8">
    <location>
        <begin position="281"/>
        <end position="302"/>
    </location>
</feature>
<name>A0A7C1SVJ5_9HYPH</name>
<dbReference type="Pfam" id="PF13231">
    <property type="entry name" value="PMT_2"/>
    <property type="match status" value="1"/>
</dbReference>
<organism evidence="10">
    <name type="scientific">Agrobacterium albertimagni</name>
    <dbReference type="NCBI Taxonomy" id="147266"/>
    <lineage>
        <taxon>Bacteria</taxon>
        <taxon>Pseudomonadati</taxon>
        <taxon>Pseudomonadota</taxon>
        <taxon>Alphaproteobacteria</taxon>
        <taxon>Hyphomicrobiales</taxon>
        <taxon>Rhizobiaceae</taxon>
        <taxon>Rhizobium/Agrobacterium group</taxon>
        <taxon>Agrobacterium</taxon>
    </lineage>
</organism>
<protein>
    <recommendedName>
        <fullName evidence="9">Glycosyltransferase RgtA/B/C/D-like domain-containing protein</fullName>
    </recommendedName>
</protein>
<keyword evidence="3" id="KW-0328">Glycosyltransferase</keyword>
<feature type="transmembrane region" description="Helical" evidence="8">
    <location>
        <begin position="131"/>
        <end position="150"/>
    </location>
</feature>
<sequence length="496" mass="54025">MSSKTDSSALPSQTVVYAVWMLLSAAVCLQILMPLVHVSMFFDGGIYATVARNLAEGRGTMWAPHFSETLFPTFAEHPPLMFWLQAIGFSVFGDTIAVEKGFSFLTFIVSAVLLFQIWMRLNQDDVIVQKAFPFALLLALIAGRVNWGFANNLLDNLLAVFSLAAVLLVVMAYDRPSPAISTRRLALIATAGLAICLSLMTKGPVGLFPLAAPAIYWLVFRRPPFLVVVLDSIIILAVIVLFATALYTFEASREAVNRYVSAQLVSSLSGGRGHYGGGLYVFRKILGVNGYSLAILAFAALASWRFRLGRSDSLTRSQRLKRAAFLILIGMSASLPIGLSPRVANFYFNTSLLFYSAGFAILVSPTIMEALSRLKARQAKTFSKGALVLLMASIVIVIANIGRLGSDGRTIEQAVAIEGLVCADEANCTPSISACANAWQDWALHTYMQRFYKISIAKEADVDAEYVIGEASCGDVSGYRHTQTDIAPYVLMKRQS</sequence>
<feature type="transmembrane region" description="Helical" evidence="8">
    <location>
        <begin position="185"/>
        <end position="205"/>
    </location>
</feature>
<feature type="transmembrane region" description="Helical" evidence="8">
    <location>
        <begin position="225"/>
        <end position="249"/>
    </location>
</feature>
<feature type="transmembrane region" description="Helical" evidence="8">
    <location>
        <begin position="14"/>
        <end position="33"/>
    </location>
</feature>
<accession>A0A7C1SVJ5</accession>
<comment type="subcellular location">
    <subcellularLocation>
        <location evidence="1">Cell membrane</location>
        <topology evidence="1">Multi-pass membrane protein</topology>
    </subcellularLocation>
</comment>
<feature type="domain" description="Glycosyltransferase RgtA/B/C/D-like" evidence="9">
    <location>
        <begin position="77"/>
        <end position="246"/>
    </location>
</feature>
<gene>
    <name evidence="10" type="ORF">ENP70_02710</name>
</gene>
<evidence type="ECO:0000256" key="7">
    <source>
        <dbReference type="ARBA" id="ARBA00023136"/>
    </source>
</evidence>
<comment type="caution">
    <text evidence="10">The sequence shown here is derived from an EMBL/GenBank/DDBJ whole genome shotgun (WGS) entry which is preliminary data.</text>
</comment>
<proteinExistence type="predicted"/>
<keyword evidence="7 8" id="KW-0472">Membrane</keyword>
<dbReference type="InterPro" id="IPR038731">
    <property type="entry name" value="RgtA/B/C-like"/>
</dbReference>
<evidence type="ECO:0000256" key="1">
    <source>
        <dbReference type="ARBA" id="ARBA00004651"/>
    </source>
</evidence>
<feature type="transmembrane region" description="Helical" evidence="8">
    <location>
        <begin position="156"/>
        <end position="173"/>
    </location>
</feature>
<dbReference type="GO" id="GO:0005886">
    <property type="term" value="C:plasma membrane"/>
    <property type="evidence" value="ECO:0007669"/>
    <property type="project" value="UniProtKB-SubCell"/>
</dbReference>
<dbReference type="AlphaFoldDB" id="A0A7C1SVJ5"/>
<evidence type="ECO:0000256" key="5">
    <source>
        <dbReference type="ARBA" id="ARBA00022692"/>
    </source>
</evidence>
<evidence type="ECO:0000256" key="2">
    <source>
        <dbReference type="ARBA" id="ARBA00022475"/>
    </source>
</evidence>
<dbReference type="GO" id="GO:0009103">
    <property type="term" value="P:lipopolysaccharide biosynthetic process"/>
    <property type="evidence" value="ECO:0007669"/>
    <property type="project" value="UniProtKB-ARBA"/>
</dbReference>
<dbReference type="PANTHER" id="PTHR33908">
    <property type="entry name" value="MANNOSYLTRANSFERASE YKCB-RELATED"/>
    <property type="match status" value="1"/>
</dbReference>
<keyword evidence="6 8" id="KW-1133">Transmembrane helix</keyword>
<keyword evidence="5 8" id="KW-0812">Transmembrane</keyword>
<feature type="transmembrane region" description="Helical" evidence="8">
    <location>
        <begin position="346"/>
        <end position="364"/>
    </location>
</feature>
<dbReference type="GO" id="GO:0016763">
    <property type="term" value="F:pentosyltransferase activity"/>
    <property type="evidence" value="ECO:0007669"/>
    <property type="project" value="TreeGrafter"/>
</dbReference>
<feature type="transmembrane region" description="Helical" evidence="8">
    <location>
        <begin position="323"/>
        <end position="340"/>
    </location>
</feature>
<dbReference type="PANTHER" id="PTHR33908:SF11">
    <property type="entry name" value="MEMBRANE PROTEIN"/>
    <property type="match status" value="1"/>
</dbReference>
<evidence type="ECO:0000259" key="9">
    <source>
        <dbReference type="Pfam" id="PF13231"/>
    </source>
</evidence>
<dbReference type="InterPro" id="IPR050297">
    <property type="entry name" value="LipidA_mod_glycosyltrf_83"/>
</dbReference>
<evidence type="ECO:0000256" key="3">
    <source>
        <dbReference type="ARBA" id="ARBA00022676"/>
    </source>
</evidence>
<feature type="transmembrane region" description="Helical" evidence="8">
    <location>
        <begin position="385"/>
        <end position="402"/>
    </location>
</feature>